<dbReference type="PANTHER" id="PTHR39328">
    <property type="entry name" value="BLL2871 PROTEIN"/>
    <property type="match status" value="1"/>
</dbReference>
<protein>
    <recommendedName>
        <fullName evidence="3">Fimbrial assembly protein FimA</fullName>
    </recommendedName>
</protein>
<sequence length="225" mass="23399">MTFSIAARCKDTGMFGMAVSSSSPAVAARCVFARAGVGAVASQNITDPSLGERVLDLMALGASAKEALAIVSSSTKHIEYRQLSAVDAQGRTASFSGQHTLGVFAAANAQDVVCAGNLLSSTEIPALMLESFVESSGYLVDRLLSAMSVAMRAGGEAGPVHSAGLLLVDKVSWPVASLRVDWHEAGAPIKELKKLWKVYAPQLDDYVARAQNPTAAPSYGVPGDQ</sequence>
<dbReference type="InterPro" id="IPR010430">
    <property type="entry name" value="DUF1028"/>
</dbReference>
<dbReference type="Gene3D" id="3.60.20.10">
    <property type="entry name" value="Glutamine Phosphoribosylpyrophosphate, subunit 1, domain 1"/>
    <property type="match status" value="1"/>
</dbReference>
<dbReference type="Pfam" id="PF06267">
    <property type="entry name" value="DUF1028"/>
    <property type="match status" value="1"/>
</dbReference>
<dbReference type="Proteomes" id="UP000250079">
    <property type="component" value="Chromosome"/>
</dbReference>
<reference evidence="1 2" key="1">
    <citation type="submission" date="2016-12" db="EMBL/GenBank/DDBJ databases">
        <authorList>
            <person name="Song W.-J."/>
            <person name="Kurnit D.M."/>
        </authorList>
    </citation>
    <scope>NUCLEOTIDE SEQUENCE [LARGE SCALE GENOMIC DNA]</scope>
    <source>
        <strain evidence="1 2">IMCC3135</strain>
    </source>
</reference>
<dbReference type="SUPFAM" id="SSF56235">
    <property type="entry name" value="N-terminal nucleophile aminohydrolases (Ntn hydrolases)"/>
    <property type="match status" value="1"/>
</dbReference>
<dbReference type="OrthoDB" id="9790012at2"/>
<evidence type="ECO:0008006" key="3">
    <source>
        <dbReference type="Google" id="ProtNLM"/>
    </source>
</evidence>
<organism evidence="1 2">
    <name type="scientific">Granulosicoccus antarcticus IMCC3135</name>
    <dbReference type="NCBI Taxonomy" id="1192854"/>
    <lineage>
        <taxon>Bacteria</taxon>
        <taxon>Pseudomonadati</taxon>
        <taxon>Pseudomonadota</taxon>
        <taxon>Gammaproteobacteria</taxon>
        <taxon>Chromatiales</taxon>
        <taxon>Granulosicoccaceae</taxon>
        <taxon>Granulosicoccus</taxon>
    </lineage>
</organism>
<dbReference type="RefSeq" id="WP_088919028.1">
    <property type="nucleotide sequence ID" value="NZ_CP018632.1"/>
</dbReference>
<keyword evidence="2" id="KW-1185">Reference proteome</keyword>
<dbReference type="AlphaFoldDB" id="A0A2Z2NR08"/>
<evidence type="ECO:0000313" key="1">
    <source>
        <dbReference type="EMBL" id="ASJ73916.1"/>
    </source>
</evidence>
<evidence type="ECO:0000313" key="2">
    <source>
        <dbReference type="Proteomes" id="UP000250079"/>
    </source>
</evidence>
<dbReference type="KEGG" id="gai:IMCC3135_19185"/>
<dbReference type="InterPro" id="IPR029055">
    <property type="entry name" value="Ntn_hydrolases_N"/>
</dbReference>
<gene>
    <name evidence="1" type="ORF">IMCC3135_19185</name>
</gene>
<dbReference type="PANTHER" id="PTHR39328:SF1">
    <property type="entry name" value="BLL2871 PROTEIN"/>
    <property type="match status" value="1"/>
</dbReference>
<proteinExistence type="predicted"/>
<accession>A0A2Z2NR08</accession>
<dbReference type="EMBL" id="CP018632">
    <property type="protein sequence ID" value="ASJ73916.1"/>
    <property type="molecule type" value="Genomic_DNA"/>
</dbReference>
<name>A0A2Z2NR08_9GAMM</name>